<feature type="domain" description="O-antigen ligase-related" evidence="5">
    <location>
        <begin position="126"/>
        <end position="262"/>
    </location>
</feature>
<evidence type="ECO:0000259" key="5">
    <source>
        <dbReference type="Pfam" id="PF04932"/>
    </source>
</evidence>
<dbReference type="RefSeq" id="WP_077343991.1">
    <property type="nucleotide sequence ID" value="NZ_CP019605.1"/>
</dbReference>
<dbReference type="PANTHER" id="PTHR37422:SF13">
    <property type="entry name" value="LIPOPOLYSACCHARIDE BIOSYNTHESIS PROTEIN PA4999-RELATED"/>
    <property type="match status" value="1"/>
</dbReference>
<dbReference type="InterPro" id="IPR007016">
    <property type="entry name" value="O-antigen_ligase-rel_domated"/>
</dbReference>
<dbReference type="STRING" id="1610493.RPIT_14050"/>
<keyword evidence="3" id="KW-1133">Transmembrane helix</keyword>
<keyword evidence="4" id="KW-0472">Membrane</keyword>
<dbReference type="Pfam" id="PF04932">
    <property type="entry name" value="Wzy_C"/>
    <property type="match status" value="1"/>
</dbReference>
<dbReference type="InterPro" id="IPR051533">
    <property type="entry name" value="WaaL-like"/>
</dbReference>
<dbReference type="EMBL" id="CP019605">
    <property type="protein sequence ID" value="AQP45785.1"/>
    <property type="molecule type" value="Genomic_DNA"/>
</dbReference>
<sequence length="326" mass="33980">MKVHLSFIDRAGIVLLGLWGTWVVASAISHESAFADALPYLTAPTFGALGVAAGRLLQTRGIPRWFAASLLALSVYVLAGVTVLGRASSPLGYANANAALAVQLSAVAAITALSVRGQARSWAIWAAALFAVAVPWTLSRAGLVLLIAYLVAVAVATIGPAKRRPWVIPASALMVVAAGATVMHAARMSEWPPAYTQAFSSARRQLWSEALGLWAKHPVTGGGPGSFRAIGGLTLDSDTERVHMSVLQVGSELGIIGVILFATFVLLAFVQLVPAEPRSRLLGAAAVAALFIHTFVDHLLEFPAIPLAMGMVVGLASHSRSGVNRA</sequence>
<name>A0A1Q2CIA5_9ACTN</name>
<dbReference type="KEGG" id="tfl:RPIT_14050"/>
<accession>A0A1Q2CIA5</accession>
<dbReference type="OrthoDB" id="3734424at2"/>
<evidence type="ECO:0000256" key="3">
    <source>
        <dbReference type="ARBA" id="ARBA00022989"/>
    </source>
</evidence>
<evidence type="ECO:0000313" key="6">
    <source>
        <dbReference type="EMBL" id="AQP45785.1"/>
    </source>
</evidence>
<evidence type="ECO:0000256" key="1">
    <source>
        <dbReference type="ARBA" id="ARBA00004141"/>
    </source>
</evidence>
<keyword evidence="7" id="KW-1185">Reference proteome</keyword>
<evidence type="ECO:0000313" key="7">
    <source>
        <dbReference type="Proteomes" id="UP000188324"/>
    </source>
</evidence>
<comment type="subcellular location">
    <subcellularLocation>
        <location evidence="1">Membrane</location>
        <topology evidence="1">Multi-pass membrane protein</topology>
    </subcellularLocation>
</comment>
<protein>
    <recommendedName>
        <fullName evidence="5">O-antigen ligase-related domain-containing protein</fullName>
    </recommendedName>
</protein>
<dbReference type="AlphaFoldDB" id="A0A1Q2CIA5"/>
<evidence type="ECO:0000256" key="2">
    <source>
        <dbReference type="ARBA" id="ARBA00022692"/>
    </source>
</evidence>
<dbReference type="Proteomes" id="UP000188324">
    <property type="component" value="Chromosome"/>
</dbReference>
<dbReference type="GO" id="GO:0016020">
    <property type="term" value="C:membrane"/>
    <property type="evidence" value="ECO:0007669"/>
    <property type="project" value="UniProtKB-SubCell"/>
</dbReference>
<keyword evidence="2" id="KW-0812">Transmembrane</keyword>
<proteinExistence type="predicted"/>
<evidence type="ECO:0000256" key="4">
    <source>
        <dbReference type="ARBA" id="ARBA00023136"/>
    </source>
</evidence>
<dbReference type="PANTHER" id="PTHR37422">
    <property type="entry name" value="TEICHURONIC ACID BIOSYNTHESIS PROTEIN TUAE"/>
    <property type="match status" value="1"/>
</dbReference>
<reference evidence="6 7" key="1">
    <citation type="journal article" date="2016" name="Int. J. Syst. Evol. Microbiol.">
        <title>Tessaracoccus flavus sp. nov., isolated from the drainage system of a lindane-producing factory.</title>
        <authorList>
            <person name="Kumari R."/>
            <person name="Singh P."/>
            <person name="Schumann P."/>
            <person name="Lal R."/>
        </authorList>
    </citation>
    <scope>NUCLEOTIDE SEQUENCE [LARGE SCALE GENOMIC DNA]</scope>
    <source>
        <strain evidence="6 7">RP1T</strain>
    </source>
</reference>
<gene>
    <name evidence="6" type="ORF">RPIT_14050</name>
</gene>
<organism evidence="6 7">
    <name type="scientific">Tessaracoccus flavus</name>
    <dbReference type="NCBI Taxonomy" id="1610493"/>
    <lineage>
        <taxon>Bacteria</taxon>
        <taxon>Bacillati</taxon>
        <taxon>Actinomycetota</taxon>
        <taxon>Actinomycetes</taxon>
        <taxon>Propionibacteriales</taxon>
        <taxon>Propionibacteriaceae</taxon>
        <taxon>Tessaracoccus</taxon>
    </lineage>
</organism>